<dbReference type="AlphaFoldDB" id="A0A1G6Q4X4"/>
<dbReference type="Proteomes" id="UP000199455">
    <property type="component" value="Unassembled WGS sequence"/>
</dbReference>
<dbReference type="PROSITE" id="PS00523">
    <property type="entry name" value="SULFATASE_1"/>
    <property type="match status" value="1"/>
</dbReference>
<dbReference type="PANTHER" id="PTHR43751:SF3">
    <property type="entry name" value="SULFATASE N-TERMINAL DOMAIN-CONTAINING PROTEIN"/>
    <property type="match status" value="1"/>
</dbReference>
<dbReference type="Pfam" id="PF00884">
    <property type="entry name" value="Sulfatase"/>
    <property type="match status" value="1"/>
</dbReference>
<feature type="domain" description="Sulfatase N-terminal" evidence="4">
    <location>
        <begin position="31"/>
        <end position="417"/>
    </location>
</feature>
<dbReference type="GO" id="GO:0016787">
    <property type="term" value="F:hydrolase activity"/>
    <property type="evidence" value="ECO:0007669"/>
    <property type="project" value="UniProtKB-KW"/>
</dbReference>
<dbReference type="InterPro" id="IPR000917">
    <property type="entry name" value="Sulfatase_N"/>
</dbReference>
<evidence type="ECO:0000256" key="2">
    <source>
        <dbReference type="ARBA" id="ARBA00022801"/>
    </source>
</evidence>
<dbReference type="RefSeq" id="WP_090767150.1">
    <property type="nucleotide sequence ID" value="NZ_FMZH01000003.1"/>
</dbReference>
<reference evidence="6" key="1">
    <citation type="submission" date="2016-10" db="EMBL/GenBank/DDBJ databases">
        <authorList>
            <person name="Varghese N."/>
            <person name="Submissions S."/>
        </authorList>
    </citation>
    <scope>NUCLEOTIDE SEQUENCE [LARGE SCALE GENOMIC DNA]</scope>
    <source>
        <strain evidence="6">DSM 18609</strain>
    </source>
</reference>
<evidence type="ECO:0000313" key="6">
    <source>
        <dbReference type="Proteomes" id="UP000199455"/>
    </source>
</evidence>
<feature type="signal peptide" evidence="3">
    <location>
        <begin position="1"/>
        <end position="27"/>
    </location>
</feature>
<dbReference type="InterPro" id="IPR024607">
    <property type="entry name" value="Sulfatase_CS"/>
</dbReference>
<evidence type="ECO:0000259" key="4">
    <source>
        <dbReference type="Pfam" id="PF00884"/>
    </source>
</evidence>
<dbReference type="SUPFAM" id="SSF53649">
    <property type="entry name" value="Alkaline phosphatase-like"/>
    <property type="match status" value="1"/>
</dbReference>
<dbReference type="CDD" id="cd16145">
    <property type="entry name" value="ARS_like"/>
    <property type="match status" value="1"/>
</dbReference>
<dbReference type="Gene3D" id="3.40.720.10">
    <property type="entry name" value="Alkaline Phosphatase, subunit A"/>
    <property type="match status" value="1"/>
</dbReference>
<feature type="chain" id="PRO_5011769553" evidence="3">
    <location>
        <begin position="28"/>
        <end position="689"/>
    </location>
</feature>
<protein>
    <submittedName>
        <fullName evidence="5">Arylsulfatase A</fullName>
    </submittedName>
</protein>
<name>A0A1G6Q4X4_9SPHI</name>
<dbReference type="EMBL" id="FMZH01000003">
    <property type="protein sequence ID" value="SDC86984.1"/>
    <property type="molecule type" value="Genomic_DNA"/>
</dbReference>
<dbReference type="InterPro" id="IPR017850">
    <property type="entry name" value="Alkaline_phosphatase_core_sf"/>
</dbReference>
<proteinExistence type="inferred from homology"/>
<evidence type="ECO:0000313" key="5">
    <source>
        <dbReference type="EMBL" id="SDC86984.1"/>
    </source>
</evidence>
<accession>A0A1G6Q4X4</accession>
<keyword evidence="6" id="KW-1185">Reference proteome</keyword>
<comment type="similarity">
    <text evidence="1">Belongs to the sulfatase family.</text>
</comment>
<keyword evidence="3" id="KW-0732">Signal</keyword>
<evidence type="ECO:0000256" key="1">
    <source>
        <dbReference type="ARBA" id="ARBA00008779"/>
    </source>
</evidence>
<dbReference type="STRING" id="390242.SAMN04488024_103234"/>
<dbReference type="InterPro" id="IPR052701">
    <property type="entry name" value="GAG_Ulvan_Degrading_Sulfatases"/>
</dbReference>
<evidence type="ECO:0000256" key="3">
    <source>
        <dbReference type="SAM" id="SignalP"/>
    </source>
</evidence>
<gene>
    <name evidence="5" type="ORF">SAMN04488024_103234</name>
</gene>
<sequence>MKSSKRNIIRYTLVLLWSALAVSTTNAQQKPNIIYVLVDDLGYGDLGVLFQNQKAKNLPALVTPNLDAMAKAGAILTQQYANAPVCAPSRASLLTGVNQGNAHIRDNQFDKALENNHTMATVLKDAGYATVAIGKWGLQGTDEKQRPNWPAHPLKRGFDQYYGYMRHADGHEHYPVEGVYRGKKEVWNNYNEVSADLQKCYTTDLWTAKAKDFIIGFEKQHQAKQPFFMYLAYDAPHAVLELPTQAYPQGGGLKGGLQWLNEKGKMINSATGTVDSYVHPDYANASYDDDRDPNTPAKPWPDTYKRYATAVRRLDDAIGDIRTLLTDLKIADNTIIVFTSDNGPSIESYLPKQYVPNHPTFFESYGPFDGIKRDCWEGGLRMPSVIAWPKRIPAGKVVNTPSMLSDWLPTFADAAGVPVPARITGVSLVPALTQTGKQGESKVYVEYFESGSTPAFPQFEASHASRKRNQMQMLRVGDMVGVRYNIKSAADDFEIYNVVKDPKETNNLAKNGGLSELQQQFRNMALQAHMMDQQAKRPYDSIAIPGVAKPASTKKGLKWSFLPGTFHYVTVANQSKPATNGVAQTLSTATTPNKGMLNYQALLKIEKKGTYTFKLSTGSKAFVKLHQINLLDADFGYTSGQVIEKTVMLDAGYHPLNIYALKGANNSLKIEFKGEDGVWHNLSGENCVY</sequence>
<organism evidence="5 6">
    <name type="scientific">Pedobacter soli</name>
    <dbReference type="NCBI Taxonomy" id="390242"/>
    <lineage>
        <taxon>Bacteria</taxon>
        <taxon>Pseudomonadati</taxon>
        <taxon>Bacteroidota</taxon>
        <taxon>Sphingobacteriia</taxon>
        <taxon>Sphingobacteriales</taxon>
        <taxon>Sphingobacteriaceae</taxon>
        <taxon>Pedobacter</taxon>
    </lineage>
</organism>
<dbReference type="PANTHER" id="PTHR43751">
    <property type="entry name" value="SULFATASE"/>
    <property type="match status" value="1"/>
</dbReference>
<keyword evidence="2" id="KW-0378">Hydrolase</keyword>